<dbReference type="STRING" id="1547283.A9C19_15510"/>
<dbReference type="KEGG" id="bwh:A9C19_15510"/>
<evidence type="ECO:0000256" key="1">
    <source>
        <dbReference type="SAM" id="Phobius"/>
    </source>
</evidence>
<accession>A0A1L3MUK5</accession>
<dbReference type="AlphaFoldDB" id="A0A1L3MUK5"/>
<dbReference type="Proteomes" id="UP000181936">
    <property type="component" value="Chromosome"/>
</dbReference>
<feature type="transmembrane region" description="Helical" evidence="1">
    <location>
        <begin position="180"/>
        <end position="198"/>
    </location>
</feature>
<dbReference type="OrthoDB" id="1795989at2"/>
<feature type="transmembrane region" description="Helical" evidence="1">
    <location>
        <begin position="103"/>
        <end position="130"/>
    </location>
</feature>
<proteinExistence type="predicted"/>
<feature type="transmembrane region" description="Helical" evidence="1">
    <location>
        <begin position="218"/>
        <end position="240"/>
    </location>
</feature>
<reference evidence="2 3" key="1">
    <citation type="journal article" date="2016" name="Sci. Rep.">
        <title>Complete genome sequence and transcriptomic analysis of a novel marine strain Bacillus weihaiensis reveals the mechanism of brown algae degradation.</title>
        <authorList>
            <person name="Zhu Y."/>
            <person name="Chen P."/>
            <person name="Bao Y."/>
            <person name="Men Y."/>
            <person name="Zeng Y."/>
            <person name="Yang J."/>
            <person name="Sun J."/>
            <person name="Sun Y."/>
        </authorList>
    </citation>
    <scope>NUCLEOTIDE SEQUENCE [LARGE SCALE GENOMIC DNA]</scope>
    <source>
        <strain evidence="2 3">Alg07</strain>
    </source>
</reference>
<keyword evidence="1" id="KW-1133">Transmembrane helix</keyword>
<keyword evidence="1" id="KW-0472">Membrane</keyword>
<organism evidence="2 3">
    <name type="scientific">Bacillus weihaiensis</name>
    <dbReference type="NCBI Taxonomy" id="1547283"/>
    <lineage>
        <taxon>Bacteria</taxon>
        <taxon>Bacillati</taxon>
        <taxon>Bacillota</taxon>
        <taxon>Bacilli</taxon>
        <taxon>Bacillales</taxon>
        <taxon>Bacillaceae</taxon>
        <taxon>Bacillus</taxon>
    </lineage>
</organism>
<feature type="transmembrane region" description="Helical" evidence="1">
    <location>
        <begin position="150"/>
        <end position="171"/>
    </location>
</feature>
<sequence>MFLTEAKLFDIVKKQFKYKLSASFSVFSSLIIIQTIGLFFSLNGSGTMGTASYGMDYTISILTGDIIIIFTMLWSFISAITLTTKNYRNEDFLFVSNRLSSSLANVLFLGAISVIGGTTSILASMLLKIGVFLIMNEGRTYGYVMNIQELFLGVFTCILYVFLLAALGYLIGMLTQISRWFSIILPALFIGYLIIGANEDGEATAIIQAISFFGSESSMILFFLKVVVTTSLLFTLSIILSNKMEVRR</sequence>
<keyword evidence="3" id="KW-1185">Reference proteome</keyword>
<name>A0A1L3MUK5_9BACI</name>
<dbReference type="EMBL" id="CP016020">
    <property type="protein sequence ID" value="APH06031.1"/>
    <property type="molecule type" value="Genomic_DNA"/>
</dbReference>
<evidence type="ECO:0000313" key="3">
    <source>
        <dbReference type="Proteomes" id="UP000181936"/>
    </source>
</evidence>
<keyword evidence="1" id="KW-0812">Transmembrane</keyword>
<dbReference type="RefSeq" id="WP_072580832.1">
    <property type="nucleotide sequence ID" value="NZ_CP016020.1"/>
</dbReference>
<protein>
    <submittedName>
        <fullName evidence="2">Uncharacterized protein</fullName>
    </submittedName>
</protein>
<evidence type="ECO:0000313" key="2">
    <source>
        <dbReference type="EMBL" id="APH06031.1"/>
    </source>
</evidence>
<gene>
    <name evidence="2" type="ORF">A9C19_15510</name>
</gene>
<feature type="transmembrane region" description="Helical" evidence="1">
    <location>
        <begin position="20"/>
        <end position="41"/>
    </location>
</feature>
<feature type="transmembrane region" description="Helical" evidence="1">
    <location>
        <begin position="61"/>
        <end position="82"/>
    </location>
</feature>